<reference evidence="1 2" key="1">
    <citation type="submission" date="2016-03" db="EMBL/GenBank/DDBJ databases">
        <title>Comparative genomics of the ectomycorrhizal sister species Rhizopogon vinicolor and Rhizopogon vesiculosus (Basidiomycota: Boletales) reveals a divergence of the mating type B locus.</title>
        <authorList>
            <person name="Mujic A.B."/>
            <person name="Kuo A."/>
            <person name="Tritt A."/>
            <person name="Lipzen A."/>
            <person name="Chen C."/>
            <person name="Johnson J."/>
            <person name="Sharma A."/>
            <person name="Barry K."/>
            <person name="Grigoriev I.V."/>
            <person name="Spatafora J.W."/>
        </authorList>
    </citation>
    <scope>NUCLEOTIDE SEQUENCE [LARGE SCALE GENOMIC DNA]</scope>
    <source>
        <strain evidence="1 2">AM-OR11-056</strain>
    </source>
</reference>
<accession>A0A1J8Q7R7</accession>
<evidence type="ECO:0000313" key="1">
    <source>
        <dbReference type="EMBL" id="OJA17077.1"/>
    </source>
</evidence>
<dbReference type="EMBL" id="LVVM01002189">
    <property type="protein sequence ID" value="OJA17077.1"/>
    <property type="molecule type" value="Genomic_DNA"/>
</dbReference>
<keyword evidence="2" id="KW-1185">Reference proteome</keyword>
<protein>
    <submittedName>
        <fullName evidence="1">Uncharacterized protein</fullName>
    </submittedName>
</protein>
<dbReference type="AlphaFoldDB" id="A0A1J8Q7R7"/>
<proteinExistence type="predicted"/>
<dbReference type="Proteomes" id="UP000183567">
    <property type="component" value="Unassembled WGS sequence"/>
</dbReference>
<organism evidence="1 2">
    <name type="scientific">Rhizopogon vesiculosus</name>
    <dbReference type="NCBI Taxonomy" id="180088"/>
    <lineage>
        <taxon>Eukaryota</taxon>
        <taxon>Fungi</taxon>
        <taxon>Dikarya</taxon>
        <taxon>Basidiomycota</taxon>
        <taxon>Agaricomycotina</taxon>
        <taxon>Agaricomycetes</taxon>
        <taxon>Agaricomycetidae</taxon>
        <taxon>Boletales</taxon>
        <taxon>Suillineae</taxon>
        <taxon>Rhizopogonaceae</taxon>
        <taxon>Rhizopogon</taxon>
    </lineage>
</organism>
<sequence>MALPPCYTHRHNLSLVDSVPSYIIPHFRFTLSSFRLIAHSFVAPFIPSPMTLPPTIPPKPPLS</sequence>
<comment type="caution">
    <text evidence="1">The sequence shown here is derived from an EMBL/GenBank/DDBJ whole genome shotgun (WGS) entry which is preliminary data.</text>
</comment>
<gene>
    <name evidence="1" type="ORF">AZE42_09118</name>
</gene>
<evidence type="ECO:0000313" key="2">
    <source>
        <dbReference type="Proteomes" id="UP000183567"/>
    </source>
</evidence>
<name>A0A1J8Q7R7_9AGAM</name>